<dbReference type="GO" id="GO:0103016">
    <property type="term" value="F:tRNA-uridine 2-sulfurtransferase activity"/>
    <property type="evidence" value="ECO:0007669"/>
    <property type="project" value="UniProtKB-EC"/>
</dbReference>
<evidence type="ECO:0000256" key="5">
    <source>
        <dbReference type="ARBA" id="ARBA00022840"/>
    </source>
</evidence>
<evidence type="ECO:0000256" key="6">
    <source>
        <dbReference type="ARBA" id="ARBA00022884"/>
    </source>
</evidence>
<name>A0A2H0VG86_9BACT</name>
<dbReference type="SUPFAM" id="SSF52402">
    <property type="entry name" value="Adenine nucleotide alpha hydrolases-like"/>
    <property type="match status" value="1"/>
</dbReference>
<comment type="similarity">
    <text evidence="9">Belongs to the MnmA/TRMU family.</text>
</comment>
<evidence type="ECO:0000259" key="11">
    <source>
        <dbReference type="Pfam" id="PF20259"/>
    </source>
</evidence>
<dbReference type="CDD" id="cd01998">
    <property type="entry name" value="MnmA_TRMU-like"/>
    <property type="match status" value="1"/>
</dbReference>
<keyword evidence="4 9" id="KW-0547">Nucleotide-binding</keyword>
<dbReference type="FunFam" id="2.30.30.280:FF:000001">
    <property type="entry name" value="tRNA-specific 2-thiouridylase MnmA"/>
    <property type="match status" value="1"/>
</dbReference>
<feature type="region of interest" description="Interaction with tRNA" evidence="9">
    <location>
        <begin position="297"/>
        <end position="298"/>
    </location>
</feature>
<evidence type="ECO:0000313" key="12">
    <source>
        <dbReference type="EMBL" id="PIR98124.1"/>
    </source>
</evidence>
<feature type="region of interest" description="Interaction with target base in tRNA" evidence="9">
    <location>
        <begin position="92"/>
        <end position="94"/>
    </location>
</feature>
<dbReference type="InterPro" id="IPR014729">
    <property type="entry name" value="Rossmann-like_a/b/a_fold"/>
</dbReference>
<feature type="domain" description="tRNA-specific 2-thiouridylase MnmA-like central" evidence="11">
    <location>
        <begin position="201"/>
        <end position="263"/>
    </location>
</feature>
<evidence type="ECO:0000256" key="8">
    <source>
        <dbReference type="ARBA" id="ARBA00051542"/>
    </source>
</evidence>
<keyword evidence="3 9" id="KW-0819">tRNA processing</keyword>
<dbReference type="PANTHER" id="PTHR11933">
    <property type="entry name" value="TRNA 5-METHYLAMINOMETHYL-2-THIOURIDYLATE -METHYLTRANSFERASE"/>
    <property type="match status" value="1"/>
</dbReference>
<dbReference type="FunFam" id="3.40.50.620:FF:000115">
    <property type="entry name" value="tRNA-specific 2-thiouridylase MnmA"/>
    <property type="match status" value="1"/>
</dbReference>
<evidence type="ECO:0000256" key="1">
    <source>
        <dbReference type="ARBA" id="ARBA00022555"/>
    </source>
</evidence>
<comment type="catalytic activity">
    <reaction evidence="8 9">
        <text>S-sulfanyl-L-cysteinyl-[protein] + uridine(34) in tRNA + AH2 + ATP = 2-thiouridine(34) in tRNA + L-cysteinyl-[protein] + A + AMP + diphosphate + H(+)</text>
        <dbReference type="Rhea" id="RHEA:47032"/>
        <dbReference type="Rhea" id="RHEA-COMP:10131"/>
        <dbReference type="Rhea" id="RHEA-COMP:11726"/>
        <dbReference type="Rhea" id="RHEA-COMP:11727"/>
        <dbReference type="Rhea" id="RHEA-COMP:11728"/>
        <dbReference type="ChEBI" id="CHEBI:13193"/>
        <dbReference type="ChEBI" id="CHEBI:15378"/>
        <dbReference type="ChEBI" id="CHEBI:17499"/>
        <dbReference type="ChEBI" id="CHEBI:29950"/>
        <dbReference type="ChEBI" id="CHEBI:30616"/>
        <dbReference type="ChEBI" id="CHEBI:33019"/>
        <dbReference type="ChEBI" id="CHEBI:61963"/>
        <dbReference type="ChEBI" id="CHEBI:65315"/>
        <dbReference type="ChEBI" id="CHEBI:87170"/>
        <dbReference type="ChEBI" id="CHEBI:456215"/>
        <dbReference type="EC" id="2.8.1.13"/>
    </reaction>
</comment>
<dbReference type="NCBIfam" id="TIGR00420">
    <property type="entry name" value="trmU"/>
    <property type="match status" value="1"/>
</dbReference>
<evidence type="ECO:0000256" key="9">
    <source>
        <dbReference type="HAMAP-Rule" id="MF_00144"/>
    </source>
</evidence>
<comment type="caution">
    <text evidence="12">The sequence shown here is derived from an EMBL/GenBank/DDBJ whole genome shotgun (WGS) entry which is preliminary data.</text>
</comment>
<feature type="active site" description="Cysteine persulfide intermediate" evidence="9">
    <location>
        <position position="193"/>
    </location>
</feature>
<feature type="site" description="Interaction with tRNA" evidence="9">
    <location>
        <position position="329"/>
    </location>
</feature>
<evidence type="ECO:0000313" key="13">
    <source>
        <dbReference type="Proteomes" id="UP000231466"/>
    </source>
</evidence>
<keyword evidence="5 9" id="KW-0067">ATP-binding</keyword>
<feature type="site" description="Interaction with tRNA" evidence="9">
    <location>
        <position position="122"/>
    </location>
</feature>
<comment type="function">
    <text evidence="9">Catalyzes the 2-thiolation of uridine at the wobble position (U34) of tRNA, leading to the formation of s(2)U34.</text>
</comment>
<evidence type="ECO:0000256" key="2">
    <source>
        <dbReference type="ARBA" id="ARBA00022679"/>
    </source>
</evidence>
<evidence type="ECO:0000256" key="3">
    <source>
        <dbReference type="ARBA" id="ARBA00022694"/>
    </source>
</evidence>
<keyword evidence="7" id="KW-1015">Disulfide bond</keyword>
<dbReference type="AlphaFoldDB" id="A0A2H0VG86"/>
<evidence type="ECO:0000256" key="7">
    <source>
        <dbReference type="ARBA" id="ARBA00023157"/>
    </source>
</evidence>
<dbReference type="Gene3D" id="2.30.30.280">
    <property type="entry name" value="Adenine nucleotide alpha hydrolases-like domains"/>
    <property type="match status" value="1"/>
</dbReference>
<protein>
    <recommendedName>
        <fullName evidence="9">tRNA-specific 2-thiouridylase MnmA</fullName>
        <ecNumber evidence="9">2.8.1.13</ecNumber>
    </recommendedName>
</protein>
<dbReference type="Pfam" id="PF20258">
    <property type="entry name" value="tRNA_Me_trans_C"/>
    <property type="match status" value="1"/>
</dbReference>
<feature type="domain" description="tRNA-specific 2-thiouridylase MnmA-like C-terminal" evidence="10">
    <location>
        <begin position="278"/>
        <end position="346"/>
    </location>
</feature>
<dbReference type="Pfam" id="PF03054">
    <property type="entry name" value="tRNA_Me_trans"/>
    <property type="match status" value="1"/>
</dbReference>
<feature type="binding site" evidence="9">
    <location>
        <position position="37"/>
    </location>
    <ligand>
        <name>ATP</name>
        <dbReference type="ChEBI" id="CHEBI:30616"/>
    </ligand>
</feature>
<comment type="subcellular location">
    <subcellularLocation>
        <location evidence="9">Cytoplasm</location>
    </subcellularLocation>
</comment>
<feature type="binding site" evidence="9">
    <location>
        <begin position="11"/>
        <end position="18"/>
    </location>
    <ligand>
        <name>ATP</name>
        <dbReference type="ChEBI" id="CHEBI:30616"/>
    </ligand>
</feature>
<dbReference type="Gene3D" id="3.40.50.620">
    <property type="entry name" value="HUPs"/>
    <property type="match status" value="1"/>
</dbReference>
<dbReference type="Pfam" id="PF20259">
    <property type="entry name" value="tRNA_Me_trans_M"/>
    <property type="match status" value="1"/>
</dbReference>
<dbReference type="HAMAP" id="MF_00144">
    <property type="entry name" value="tRNA_thiouridyl_MnmA"/>
    <property type="match status" value="1"/>
</dbReference>
<dbReference type="GO" id="GO:0005737">
    <property type="term" value="C:cytoplasm"/>
    <property type="evidence" value="ECO:0007669"/>
    <property type="project" value="UniProtKB-SubCell"/>
</dbReference>
<comment type="caution">
    <text evidence="9">Lacks conserved residue(s) required for the propagation of feature annotation.</text>
</comment>
<keyword evidence="1 9" id="KW-0820">tRNA-binding</keyword>
<dbReference type="EMBL" id="PFAH01000003">
    <property type="protein sequence ID" value="PIR98124.1"/>
    <property type="molecule type" value="Genomic_DNA"/>
</dbReference>
<dbReference type="PANTHER" id="PTHR11933:SF5">
    <property type="entry name" value="MITOCHONDRIAL TRNA-SPECIFIC 2-THIOURIDYLASE 1"/>
    <property type="match status" value="1"/>
</dbReference>
<dbReference type="InterPro" id="IPR046884">
    <property type="entry name" value="MnmA-like_central"/>
</dbReference>
<reference evidence="13" key="1">
    <citation type="submission" date="2017-09" db="EMBL/GenBank/DDBJ databases">
        <title>Depth-based differentiation of microbial function through sediment-hosted aquifers and enrichment of novel symbionts in the deep terrestrial subsurface.</title>
        <authorList>
            <person name="Probst A.J."/>
            <person name="Ladd B."/>
            <person name="Jarett J.K."/>
            <person name="Geller-Mcgrath D.E."/>
            <person name="Sieber C.M.K."/>
            <person name="Emerson J.B."/>
            <person name="Anantharaman K."/>
            <person name="Thomas B.C."/>
            <person name="Malmstrom R."/>
            <person name="Stieglmeier M."/>
            <person name="Klingl A."/>
            <person name="Woyke T."/>
            <person name="Ryan C.M."/>
            <person name="Banfield J.F."/>
        </authorList>
    </citation>
    <scope>NUCLEOTIDE SEQUENCE [LARGE SCALE GENOMIC DNA]</scope>
</reference>
<feature type="region of interest" description="Interaction with tRNA" evidence="9">
    <location>
        <begin position="143"/>
        <end position="145"/>
    </location>
</feature>
<sequence length="347" mass="39051">MPKHKGKVFVGMSGGVDSSVSAYLLKEQGYNVTGVHLTCWNEGGCSDKEERDARRVAKKLEIPFYVFDLRKEYIDKVVGYMVDGYKKGITPNPDVMCNKEIKFGAFLNKALEMGADYVATGHYARIKQRHGIYSIYAGKDKNKDQSYFLWTLTQNQLNHTLFPVGGFIKSEVREIARKSDLHVAEKKDSQGVCFVGQITLQEFLGRYLREKKGKVLNTKGEVVGAHPGAHFYTIGQRHGLGIALNEPHYVASTDIEKNTIILAKTDEEDLYRKEVYINGLNLNPDFQPPSDIKIRVRYRQKLESAHIEKANKGARIIFKKPIKFVAPGQSAVFYNNQGKLLGGGIIL</sequence>
<evidence type="ECO:0000259" key="10">
    <source>
        <dbReference type="Pfam" id="PF20258"/>
    </source>
</evidence>
<proteinExistence type="inferred from homology"/>
<keyword evidence="6 9" id="KW-0694">RNA-binding</keyword>
<dbReference type="GO" id="GO:0005524">
    <property type="term" value="F:ATP binding"/>
    <property type="evidence" value="ECO:0007669"/>
    <property type="project" value="UniProtKB-KW"/>
</dbReference>
<feature type="active site" description="Nucleophile" evidence="9">
    <location>
        <position position="97"/>
    </location>
</feature>
<dbReference type="EC" id="2.8.1.13" evidence="9"/>
<dbReference type="NCBIfam" id="NF001138">
    <property type="entry name" value="PRK00143.1"/>
    <property type="match status" value="1"/>
</dbReference>
<dbReference type="Gene3D" id="2.40.30.10">
    <property type="entry name" value="Translation factors"/>
    <property type="match status" value="1"/>
</dbReference>
<dbReference type="GO" id="GO:0000049">
    <property type="term" value="F:tRNA binding"/>
    <property type="evidence" value="ECO:0007669"/>
    <property type="project" value="UniProtKB-KW"/>
</dbReference>
<dbReference type="InterPro" id="IPR046885">
    <property type="entry name" value="MnmA-like_C"/>
</dbReference>
<evidence type="ECO:0000256" key="4">
    <source>
        <dbReference type="ARBA" id="ARBA00022741"/>
    </source>
</evidence>
<organism evidence="12 13">
    <name type="scientific">Candidatus Colwellbacteria bacterium CG10_big_fil_rev_8_21_14_0_10_42_22</name>
    <dbReference type="NCBI Taxonomy" id="1974540"/>
    <lineage>
        <taxon>Bacteria</taxon>
        <taxon>Candidatus Colwelliibacteriota</taxon>
    </lineage>
</organism>
<dbReference type="InterPro" id="IPR023382">
    <property type="entry name" value="MnmA-like_central_sf"/>
</dbReference>
<gene>
    <name evidence="9" type="primary">mnmA</name>
    <name evidence="12" type="ORF">COT89_00990</name>
</gene>
<keyword evidence="9" id="KW-0963">Cytoplasm</keyword>
<accession>A0A2H0VG86</accession>
<dbReference type="Proteomes" id="UP000231466">
    <property type="component" value="Unassembled WGS sequence"/>
</dbReference>
<dbReference type="GO" id="GO:0002143">
    <property type="term" value="P:tRNA wobble position uridine thiolation"/>
    <property type="evidence" value="ECO:0007669"/>
    <property type="project" value="TreeGrafter"/>
</dbReference>
<keyword evidence="2 9" id="KW-0808">Transferase</keyword>
<feature type="binding site" evidence="9">
    <location>
        <position position="121"/>
    </location>
    <ligand>
        <name>ATP</name>
        <dbReference type="ChEBI" id="CHEBI:30616"/>
    </ligand>
</feature>
<dbReference type="InterPro" id="IPR004506">
    <property type="entry name" value="MnmA-like"/>
</dbReference>